<dbReference type="GO" id="GO:0008726">
    <property type="term" value="F:alkanesulfonate monooxygenase activity"/>
    <property type="evidence" value="ECO:0007669"/>
    <property type="project" value="TreeGrafter"/>
</dbReference>
<dbReference type="GO" id="GO:0046306">
    <property type="term" value="P:alkanesulfonate catabolic process"/>
    <property type="evidence" value="ECO:0007669"/>
    <property type="project" value="TreeGrafter"/>
</dbReference>
<feature type="domain" description="Luciferase-like" evidence="5">
    <location>
        <begin position="3"/>
        <end position="284"/>
    </location>
</feature>
<comment type="caution">
    <text evidence="6">The sequence shown here is derived from an EMBL/GenBank/DDBJ whole genome shotgun (WGS) entry which is preliminary data.</text>
</comment>
<reference evidence="6" key="1">
    <citation type="submission" date="2020-10" db="EMBL/GenBank/DDBJ databases">
        <title>Taxonomic study of unclassified bacteria belonging to the class Ktedonobacteria.</title>
        <authorList>
            <person name="Yabe S."/>
            <person name="Wang C.M."/>
            <person name="Zheng Y."/>
            <person name="Sakai Y."/>
            <person name="Cavaletti L."/>
            <person name="Monciardini P."/>
            <person name="Donadio S."/>
        </authorList>
    </citation>
    <scope>NUCLEOTIDE SEQUENCE</scope>
    <source>
        <strain evidence="6">SOSP1-1</strain>
    </source>
</reference>
<sequence>MMKIGVALPINEQSSYEEIRARGVQAEEEGLDSIWFFDHLLFREPDGATRGIWECWTLMSALAEATKRVELGTLVLCTAFRNPAILAKMAVTLDTISKGRLILGLGAGWHQPEFDAFGLPFDHLAGRFEEALKIIAPLVREGKVDFEGKYYSAKNCEIIPGNIRAGGPPILVGASRPRMLELTARYADMWNACWLGPVQGLEPRLKPVQEACQKVGRKPEDLGLTVGINVRFSEPGEQIAPDADRERVIVGTVDEVAQALHGYKLAGAQHLICHLHTAESEHFRKLAQAAQRCREL</sequence>
<dbReference type="PANTHER" id="PTHR42847:SF4">
    <property type="entry name" value="ALKANESULFONATE MONOOXYGENASE-RELATED"/>
    <property type="match status" value="1"/>
</dbReference>
<keyword evidence="7" id="KW-1185">Reference proteome</keyword>
<dbReference type="InterPro" id="IPR050172">
    <property type="entry name" value="SsuD_RutA_monooxygenase"/>
</dbReference>
<keyword evidence="3" id="KW-0560">Oxidoreductase</keyword>
<evidence type="ECO:0000313" key="6">
    <source>
        <dbReference type="EMBL" id="GHO44358.1"/>
    </source>
</evidence>
<evidence type="ECO:0000256" key="2">
    <source>
        <dbReference type="ARBA" id="ARBA00022643"/>
    </source>
</evidence>
<dbReference type="EMBL" id="BNJF01000001">
    <property type="protein sequence ID" value="GHO44358.1"/>
    <property type="molecule type" value="Genomic_DNA"/>
</dbReference>
<protein>
    <submittedName>
        <fullName evidence="6">LLM class F420-dependent oxidoreductase</fullName>
    </submittedName>
</protein>
<organism evidence="6 7">
    <name type="scientific">Ktedonospora formicarum</name>
    <dbReference type="NCBI Taxonomy" id="2778364"/>
    <lineage>
        <taxon>Bacteria</taxon>
        <taxon>Bacillati</taxon>
        <taxon>Chloroflexota</taxon>
        <taxon>Ktedonobacteria</taxon>
        <taxon>Ktedonobacterales</taxon>
        <taxon>Ktedonobacteraceae</taxon>
        <taxon>Ktedonospora</taxon>
    </lineage>
</organism>
<evidence type="ECO:0000313" key="7">
    <source>
        <dbReference type="Proteomes" id="UP000612362"/>
    </source>
</evidence>
<evidence type="ECO:0000259" key="5">
    <source>
        <dbReference type="Pfam" id="PF00296"/>
    </source>
</evidence>
<evidence type="ECO:0000256" key="4">
    <source>
        <dbReference type="ARBA" id="ARBA00023033"/>
    </source>
</evidence>
<gene>
    <name evidence="6" type="ORF">KSX_25210</name>
</gene>
<keyword evidence="2" id="KW-0288">FMN</keyword>
<dbReference type="InterPro" id="IPR036661">
    <property type="entry name" value="Luciferase-like_sf"/>
</dbReference>
<name>A0A8J3I1I5_9CHLR</name>
<dbReference type="Gene3D" id="3.20.20.30">
    <property type="entry name" value="Luciferase-like domain"/>
    <property type="match status" value="1"/>
</dbReference>
<dbReference type="Pfam" id="PF00296">
    <property type="entry name" value="Bac_luciferase"/>
    <property type="match status" value="1"/>
</dbReference>
<keyword evidence="1" id="KW-0285">Flavoprotein</keyword>
<dbReference type="Proteomes" id="UP000612362">
    <property type="component" value="Unassembled WGS sequence"/>
</dbReference>
<evidence type="ECO:0000256" key="3">
    <source>
        <dbReference type="ARBA" id="ARBA00023002"/>
    </source>
</evidence>
<proteinExistence type="predicted"/>
<dbReference type="AlphaFoldDB" id="A0A8J3I1I5"/>
<keyword evidence="4" id="KW-0503">Monooxygenase</keyword>
<dbReference type="InterPro" id="IPR011251">
    <property type="entry name" value="Luciferase-like_dom"/>
</dbReference>
<dbReference type="SUPFAM" id="SSF51679">
    <property type="entry name" value="Bacterial luciferase-like"/>
    <property type="match status" value="1"/>
</dbReference>
<dbReference type="PANTHER" id="PTHR42847">
    <property type="entry name" value="ALKANESULFONATE MONOOXYGENASE"/>
    <property type="match status" value="1"/>
</dbReference>
<evidence type="ECO:0000256" key="1">
    <source>
        <dbReference type="ARBA" id="ARBA00022630"/>
    </source>
</evidence>
<accession>A0A8J3I1I5</accession>